<dbReference type="EC" id="2.4.-.-" evidence="10"/>
<accession>A0AAW4LDT6</accession>
<evidence type="ECO:0000256" key="8">
    <source>
        <dbReference type="SAM" id="Phobius"/>
    </source>
</evidence>
<evidence type="ECO:0000259" key="9">
    <source>
        <dbReference type="Pfam" id="PF13231"/>
    </source>
</evidence>
<feature type="transmembrane region" description="Helical" evidence="8">
    <location>
        <begin position="300"/>
        <end position="318"/>
    </location>
</feature>
<dbReference type="GO" id="GO:0009103">
    <property type="term" value="P:lipopolysaccharide biosynthetic process"/>
    <property type="evidence" value="ECO:0007669"/>
    <property type="project" value="UniProtKB-ARBA"/>
</dbReference>
<keyword evidence="6 8" id="KW-1133">Transmembrane helix</keyword>
<keyword evidence="3 10" id="KW-0328">Glycosyltransferase</keyword>
<evidence type="ECO:0000256" key="2">
    <source>
        <dbReference type="ARBA" id="ARBA00022475"/>
    </source>
</evidence>
<sequence>MALNRFLPEMELSGDNRLLPTKKDALLMAAMVAVGLAVRLLSLHNYDVISVDGTAYVGVARSLRNFDFSGLASYGFYPVLVWLGGMIIPDLETAGRIVSVIFGVLLCVPVYLLGMELFSRRTAVAACTVMIVWPSLRHWSCEVMTQSTYVTLAFAGIYCVWRMMRNASIRDAILAGFFLSLAYVTRTEAILLVVLLPLLLLIACRRELKARVSVLAAYATVIAVIVSANILLVHHSTGTWQLAGKTSVALIDAIAYIRQIPDLNYIPGVQPTSYLEILLEFPSFIVTNTGKNIVQLLKTLIPFPFWGLLVIGLAVGGFSPQRNLIRLFLLAACAPLAVIIVYYYVGPEYTQPYIPVVLLFCAEGLRVTETFVVSRLRCSWPPVVKQWLPYNPVMLAAALVFAVITVSPTILERSSATEYLPESDGGRRDQKNLGLVLKKNLPSGKIMTRWSRIAFYSEREWANIPNTDYDGILTAARRAGARFLIVDGGLYDIRPGLGEDLFQPFVPGALPNGIFFNNDKKNFVKPGLRPFMIYLNSPTSMGVIVYEIF</sequence>
<dbReference type="EMBL" id="JAHCVJ010000005">
    <property type="protein sequence ID" value="MBT0665306.1"/>
    <property type="molecule type" value="Genomic_DNA"/>
</dbReference>
<dbReference type="GO" id="GO:0005886">
    <property type="term" value="C:plasma membrane"/>
    <property type="evidence" value="ECO:0007669"/>
    <property type="project" value="UniProtKB-SubCell"/>
</dbReference>
<feature type="transmembrane region" description="Helical" evidence="8">
    <location>
        <begin position="143"/>
        <end position="161"/>
    </location>
</feature>
<dbReference type="InterPro" id="IPR038731">
    <property type="entry name" value="RgtA/B/C-like"/>
</dbReference>
<keyword evidence="7 8" id="KW-0472">Membrane</keyword>
<dbReference type="GO" id="GO:0016763">
    <property type="term" value="F:pentosyltransferase activity"/>
    <property type="evidence" value="ECO:0007669"/>
    <property type="project" value="TreeGrafter"/>
</dbReference>
<feature type="domain" description="Glycosyltransferase RgtA/B/C/D-like" evidence="9">
    <location>
        <begin position="79"/>
        <end position="226"/>
    </location>
</feature>
<evidence type="ECO:0000256" key="1">
    <source>
        <dbReference type="ARBA" id="ARBA00004651"/>
    </source>
</evidence>
<reference evidence="10 11" key="1">
    <citation type="submission" date="2021-05" db="EMBL/GenBank/DDBJ databases">
        <title>The draft genome of Geobacter pelophilus DSM 12255.</title>
        <authorList>
            <person name="Xu Z."/>
            <person name="Masuda Y."/>
            <person name="Itoh H."/>
            <person name="Senoo K."/>
        </authorList>
    </citation>
    <scope>NUCLEOTIDE SEQUENCE [LARGE SCALE GENOMIC DNA]</scope>
    <source>
        <strain evidence="10 11">DSM 12255</strain>
    </source>
</reference>
<feature type="transmembrane region" description="Helical" evidence="8">
    <location>
        <begin position="94"/>
        <end position="114"/>
    </location>
</feature>
<evidence type="ECO:0000256" key="5">
    <source>
        <dbReference type="ARBA" id="ARBA00022692"/>
    </source>
</evidence>
<evidence type="ECO:0000313" key="10">
    <source>
        <dbReference type="EMBL" id="MBT0665306.1"/>
    </source>
</evidence>
<dbReference type="RefSeq" id="WP_214172077.1">
    <property type="nucleotide sequence ID" value="NZ_JAHCVJ010000005.1"/>
</dbReference>
<comment type="subcellular location">
    <subcellularLocation>
        <location evidence="1">Cell membrane</location>
        <topology evidence="1">Multi-pass membrane protein</topology>
    </subcellularLocation>
</comment>
<evidence type="ECO:0000313" key="11">
    <source>
        <dbReference type="Proteomes" id="UP000811899"/>
    </source>
</evidence>
<evidence type="ECO:0000256" key="3">
    <source>
        <dbReference type="ARBA" id="ARBA00022676"/>
    </source>
</evidence>
<feature type="transmembrane region" description="Helical" evidence="8">
    <location>
        <begin position="215"/>
        <end position="233"/>
    </location>
</feature>
<comment type="caution">
    <text evidence="10">The sequence shown here is derived from an EMBL/GenBank/DDBJ whole genome shotgun (WGS) entry which is preliminary data.</text>
</comment>
<keyword evidence="4 10" id="KW-0808">Transferase</keyword>
<keyword evidence="11" id="KW-1185">Reference proteome</keyword>
<keyword evidence="2" id="KW-1003">Cell membrane</keyword>
<protein>
    <submittedName>
        <fullName evidence="10">Glycosyltransferase family 39 protein</fullName>
        <ecNumber evidence="10">2.4.-.-</ecNumber>
    </submittedName>
</protein>
<dbReference type="AlphaFoldDB" id="A0AAW4LDT6"/>
<dbReference type="Pfam" id="PF13231">
    <property type="entry name" value="PMT_2"/>
    <property type="match status" value="1"/>
</dbReference>
<dbReference type="PANTHER" id="PTHR33908:SF11">
    <property type="entry name" value="MEMBRANE PROTEIN"/>
    <property type="match status" value="1"/>
</dbReference>
<dbReference type="InterPro" id="IPR050297">
    <property type="entry name" value="LipidA_mod_glycosyltrf_83"/>
</dbReference>
<feature type="transmembrane region" description="Helical" evidence="8">
    <location>
        <begin position="393"/>
        <end position="411"/>
    </location>
</feature>
<evidence type="ECO:0000256" key="7">
    <source>
        <dbReference type="ARBA" id="ARBA00023136"/>
    </source>
</evidence>
<feature type="transmembrane region" description="Helical" evidence="8">
    <location>
        <begin position="173"/>
        <end position="203"/>
    </location>
</feature>
<evidence type="ECO:0000256" key="4">
    <source>
        <dbReference type="ARBA" id="ARBA00022679"/>
    </source>
</evidence>
<name>A0AAW4LDT6_9BACT</name>
<keyword evidence="5 8" id="KW-0812">Transmembrane</keyword>
<evidence type="ECO:0000256" key="6">
    <source>
        <dbReference type="ARBA" id="ARBA00022989"/>
    </source>
</evidence>
<feature type="transmembrane region" description="Helical" evidence="8">
    <location>
        <begin position="324"/>
        <end position="345"/>
    </location>
</feature>
<proteinExistence type="predicted"/>
<dbReference type="Proteomes" id="UP000811899">
    <property type="component" value="Unassembled WGS sequence"/>
</dbReference>
<gene>
    <name evidence="10" type="ORF">KI809_13450</name>
</gene>
<organism evidence="10 11">
    <name type="scientific">Geoanaerobacter pelophilus</name>
    <dbReference type="NCBI Taxonomy" id="60036"/>
    <lineage>
        <taxon>Bacteria</taxon>
        <taxon>Pseudomonadati</taxon>
        <taxon>Thermodesulfobacteriota</taxon>
        <taxon>Desulfuromonadia</taxon>
        <taxon>Geobacterales</taxon>
        <taxon>Geobacteraceae</taxon>
        <taxon>Geoanaerobacter</taxon>
    </lineage>
</organism>
<feature type="transmembrane region" description="Helical" evidence="8">
    <location>
        <begin position="25"/>
        <end position="42"/>
    </location>
</feature>
<feature type="transmembrane region" description="Helical" evidence="8">
    <location>
        <begin position="71"/>
        <end position="88"/>
    </location>
</feature>
<dbReference type="PANTHER" id="PTHR33908">
    <property type="entry name" value="MANNOSYLTRANSFERASE YKCB-RELATED"/>
    <property type="match status" value="1"/>
</dbReference>